<reference evidence="1" key="1">
    <citation type="journal article" date="2014" name="Front. Microbiol.">
        <title>High frequency of phylogenetically diverse reductive dehalogenase-homologous genes in deep subseafloor sedimentary metagenomes.</title>
        <authorList>
            <person name="Kawai M."/>
            <person name="Futagami T."/>
            <person name="Toyoda A."/>
            <person name="Takaki Y."/>
            <person name="Nishi S."/>
            <person name="Hori S."/>
            <person name="Arai W."/>
            <person name="Tsubouchi T."/>
            <person name="Morono Y."/>
            <person name="Uchiyama I."/>
            <person name="Ito T."/>
            <person name="Fujiyama A."/>
            <person name="Inagaki F."/>
            <person name="Takami H."/>
        </authorList>
    </citation>
    <scope>NUCLEOTIDE SEQUENCE</scope>
    <source>
        <strain evidence="1">Expedition CK06-06</strain>
    </source>
</reference>
<protein>
    <submittedName>
        <fullName evidence="1">Uncharacterized protein</fullName>
    </submittedName>
</protein>
<dbReference type="AlphaFoldDB" id="X1MF97"/>
<proteinExistence type="predicted"/>
<sequence>TGFPTRERLEELDLKEVADELESLGRIGI</sequence>
<accession>X1MF97</accession>
<organism evidence="1">
    <name type="scientific">marine sediment metagenome</name>
    <dbReference type="NCBI Taxonomy" id="412755"/>
    <lineage>
        <taxon>unclassified sequences</taxon>
        <taxon>metagenomes</taxon>
        <taxon>ecological metagenomes</taxon>
    </lineage>
</organism>
<feature type="non-terminal residue" evidence="1">
    <location>
        <position position="1"/>
    </location>
</feature>
<comment type="caution">
    <text evidence="1">The sequence shown here is derived from an EMBL/GenBank/DDBJ whole genome shotgun (WGS) entry which is preliminary data.</text>
</comment>
<gene>
    <name evidence="1" type="ORF">S06H3_26628</name>
</gene>
<evidence type="ECO:0000313" key="1">
    <source>
        <dbReference type="EMBL" id="GAI30327.1"/>
    </source>
</evidence>
<name>X1MF97_9ZZZZ</name>
<dbReference type="EMBL" id="BARV01015407">
    <property type="protein sequence ID" value="GAI30327.1"/>
    <property type="molecule type" value="Genomic_DNA"/>
</dbReference>